<name>A0A1B2EUS3_9HYPH</name>
<dbReference type="OrthoDB" id="9809788at2"/>
<evidence type="ECO:0000313" key="3">
    <source>
        <dbReference type="EMBL" id="ANY83733.1"/>
    </source>
</evidence>
<geneLocation type="plasmid" evidence="3">
    <name>unnamed3</name>
</geneLocation>
<evidence type="ECO:0000259" key="2">
    <source>
        <dbReference type="Pfam" id="PF06904"/>
    </source>
</evidence>
<evidence type="ECO:0000256" key="1">
    <source>
        <dbReference type="SAM" id="MobiDB-lite"/>
    </source>
</evidence>
<sequence length="91" mass="9353">MTVPVAPVVAGSLNTELKSVQTGPGFECRNRNRAETGKLSAHAEGLAIDIAGFELANGSPLRVKPEGEAAPDPPLRPSTRPPAAGSPRPSD</sequence>
<dbReference type="AlphaFoldDB" id="A0A1B2EUS3"/>
<feature type="region of interest" description="Disordered" evidence="1">
    <location>
        <begin position="59"/>
        <end position="91"/>
    </location>
</feature>
<gene>
    <name evidence="3" type="ORF">BB934_36465</name>
</gene>
<dbReference type="Pfam" id="PF06904">
    <property type="entry name" value="Extensin-like_C"/>
    <property type="match status" value="1"/>
</dbReference>
<protein>
    <recommendedName>
        <fullName evidence="2">Extensin-like C-terminal domain-containing protein</fullName>
    </recommendedName>
</protein>
<dbReference type="KEGG" id="moc:BB934_36465"/>
<accession>A0A1B2EUS3</accession>
<dbReference type="InterPro" id="IPR009683">
    <property type="entry name" value="Extensin-like_C"/>
</dbReference>
<organism evidence="3">
    <name type="scientific">Microvirga ossetica</name>
    <dbReference type="NCBI Taxonomy" id="1882682"/>
    <lineage>
        <taxon>Bacteria</taxon>
        <taxon>Pseudomonadati</taxon>
        <taxon>Pseudomonadota</taxon>
        <taxon>Alphaproteobacteria</taxon>
        <taxon>Hyphomicrobiales</taxon>
        <taxon>Methylobacteriaceae</taxon>
        <taxon>Microvirga</taxon>
    </lineage>
</organism>
<reference evidence="3" key="1">
    <citation type="submission" date="2016-07" db="EMBL/GenBank/DDBJ databases">
        <title>Microvirga ossetica sp. nov. a new species of rhizobia isolated from root nodules of the legume species Vicia alpestris Steven originated from North Ossetia region in the Caucasus.</title>
        <authorList>
            <person name="Safronova V.I."/>
            <person name="Kuznetsova I.G."/>
            <person name="Sazanova A.L."/>
            <person name="Belimov A."/>
            <person name="Andronov E."/>
            <person name="Osledkin Y.S."/>
            <person name="Onishchuk O.P."/>
            <person name="Kurchak O.N."/>
            <person name="Shaposhnikov A.I."/>
            <person name="Willems A."/>
            <person name="Tikhonovich I.A."/>
        </authorList>
    </citation>
    <scope>NUCLEOTIDE SEQUENCE [LARGE SCALE GENOMIC DNA]</scope>
    <source>
        <strain evidence="3">V5/3M</strain>
        <plasmid evidence="3">unnamed3</plasmid>
    </source>
</reference>
<feature type="domain" description="Extensin-like C-terminal" evidence="2">
    <location>
        <begin position="5"/>
        <end position="68"/>
    </location>
</feature>
<proteinExistence type="predicted"/>
<keyword evidence="3" id="KW-0614">Plasmid</keyword>
<feature type="compositionally biased region" description="Pro residues" evidence="1">
    <location>
        <begin position="71"/>
        <end position="80"/>
    </location>
</feature>
<dbReference type="EMBL" id="CP016618">
    <property type="protein sequence ID" value="ANY83733.1"/>
    <property type="molecule type" value="Genomic_DNA"/>
</dbReference>